<keyword evidence="1" id="KW-1133">Transmembrane helix</keyword>
<evidence type="ECO:0000313" key="2">
    <source>
        <dbReference type="EMBL" id="PYE79013.1"/>
    </source>
</evidence>
<keyword evidence="3" id="KW-1185">Reference proteome</keyword>
<organism evidence="2 3">
    <name type="scientific">Winogradskyella epiphytica</name>
    <dbReference type="NCBI Taxonomy" id="262005"/>
    <lineage>
        <taxon>Bacteria</taxon>
        <taxon>Pseudomonadati</taxon>
        <taxon>Bacteroidota</taxon>
        <taxon>Flavobacteriia</taxon>
        <taxon>Flavobacteriales</taxon>
        <taxon>Flavobacteriaceae</taxon>
        <taxon>Winogradskyella</taxon>
    </lineage>
</organism>
<accession>A0A2V4XPU1</accession>
<evidence type="ECO:0008006" key="4">
    <source>
        <dbReference type="Google" id="ProtNLM"/>
    </source>
</evidence>
<dbReference type="AlphaFoldDB" id="A0A2V4XPU1"/>
<name>A0A2V4XPU1_9FLAO</name>
<feature type="transmembrane region" description="Helical" evidence="1">
    <location>
        <begin position="43"/>
        <end position="61"/>
    </location>
</feature>
<dbReference type="OrthoDB" id="1444480at2"/>
<keyword evidence="1" id="KW-0472">Membrane</keyword>
<dbReference type="EMBL" id="QJTD01000013">
    <property type="protein sequence ID" value="PYE79013.1"/>
    <property type="molecule type" value="Genomic_DNA"/>
</dbReference>
<gene>
    <name evidence="2" type="ORF">DFQ11_1137</name>
</gene>
<evidence type="ECO:0000313" key="3">
    <source>
        <dbReference type="Proteomes" id="UP000248054"/>
    </source>
</evidence>
<dbReference type="Proteomes" id="UP000248054">
    <property type="component" value="Unassembled WGS sequence"/>
</dbReference>
<evidence type="ECO:0000256" key="1">
    <source>
        <dbReference type="SAM" id="Phobius"/>
    </source>
</evidence>
<dbReference type="RefSeq" id="WP_110476576.1">
    <property type="nucleotide sequence ID" value="NZ_BMWQ01000014.1"/>
</dbReference>
<reference evidence="2 3" key="1">
    <citation type="submission" date="2018-06" db="EMBL/GenBank/DDBJ databases">
        <title>Genomic Encyclopedia of Type Strains, Phase III (KMG-III): the genomes of soil and plant-associated and newly described type strains.</title>
        <authorList>
            <person name="Whitman W."/>
        </authorList>
    </citation>
    <scope>NUCLEOTIDE SEQUENCE [LARGE SCALE GENOMIC DNA]</scope>
    <source>
        <strain evidence="2 3">CECT 7945</strain>
    </source>
</reference>
<comment type="caution">
    <text evidence="2">The sequence shown here is derived from an EMBL/GenBank/DDBJ whole genome shotgun (WGS) entry which is preliminary data.</text>
</comment>
<feature type="transmembrane region" description="Helical" evidence="1">
    <location>
        <begin position="20"/>
        <end position="37"/>
    </location>
</feature>
<feature type="transmembrane region" description="Helical" evidence="1">
    <location>
        <begin position="97"/>
        <end position="115"/>
    </location>
</feature>
<protein>
    <recommendedName>
        <fullName evidence="4">MFS transporter</fullName>
    </recommendedName>
</protein>
<keyword evidence="1" id="KW-0812">Transmembrane</keyword>
<proteinExistence type="predicted"/>
<feature type="transmembrane region" description="Helical" evidence="1">
    <location>
        <begin position="73"/>
        <end position="91"/>
    </location>
</feature>
<sequence>MNKTELNQNKLKKVLKANSWFLWVIPMFIFVSFLKGIEVGIYISLIMISGLSLGAIIPVIIGSLLKKYDLKNVYGEIIIFAISTIILLIYIPDKKLLAFMIPFSIPIIIIGLLNLK</sequence>